<evidence type="ECO:0000313" key="9">
    <source>
        <dbReference type="EMBL" id="PQJ12152.1"/>
    </source>
</evidence>
<dbReference type="GO" id="GO:0005829">
    <property type="term" value="C:cytosol"/>
    <property type="evidence" value="ECO:0007669"/>
    <property type="project" value="TreeGrafter"/>
</dbReference>
<reference evidence="9 10" key="1">
    <citation type="submission" date="2018-01" db="EMBL/GenBank/DDBJ databases">
        <title>A novel member of the phylum Bacteroidetes isolated from glacier ice.</title>
        <authorList>
            <person name="Liu Q."/>
            <person name="Xin Y.-H."/>
        </authorList>
    </citation>
    <scope>NUCLEOTIDE SEQUENCE [LARGE SCALE GENOMIC DNA]</scope>
    <source>
        <strain evidence="9 10">RB1R16</strain>
    </source>
</reference>
<dbReference type="NCBIfam" id="NF008897">
    <property type="entry name" value="PRK11930.1"/>
    <property type="match status" value="1"/>
</dbReference>
<evidence type="ECO:0000313" key="10">
    <source>
        <dbReference type="Proteomes" id="UP000239872"/>
    </source>
</evidence>
<dbReference type="InterPro" id="IPR036565">
    <property type="entry name" value="Mur-like_cat_sf"/>
</dbReference>
<dbReference type="SUPFAM" id="SSF63418">
    <property type="entry name" value="MurE/MurF N-terminal domain"/>
    <property type="match status" value="1"/>
</dbReference>
<dbReference type="GO" id="GO:0008784">
    <property type="term" value="F:alanine racemase activity"/>
    <property type="evidence" value="ECO:0007669"/>
    <property type="project" value="UniProtKB-UniRule"/>
</dbReference>
<dbReference type="FunFam" id="3.20.20.10:FF:000002">
    <property type="entry name" value="Alanine racemase"/>
    <property type="match status" value="1"/>
</dbReference>
<dbReference type="HAMAP" id="MF_01201">
    <property type="entry name" value="Ala_racemase"/>
    <property type="match status" value="1"/>
</dbReference>
<dbReference type="EC" id="5.1.1.1" evidence="5"/>
<keyword evidence="9" id="KW-0436">Ligase</keyword>
<keyword evidence="10" id="KW-1185">Reference proteome</keyword>
<dbReference type="InterPro" id="IPR029066">
    <property type="entry name" value="PLP-binding_barrel"/>
</dbReference>
<sequence>MNKIAQIVKWCNGALAVDVDINAEIDELATDSRNIEHPETALFIAIKTNLRDGHLYIADAYVAGVRNFLVSRHVEAGELQGANIILVKDTLLALQQIAAGHRKQYKLPVIGITGSNGKTVVKEWLYQLLGGRFSIARSPKSYNSQVGVPLSVWLMEPEHQLGIFEAGISQPGEMEQLEKIIAPTIGVFTNIGEAHSEGFLNIRQKINEKLILFRHAQHLVYCHDHAQLNECIVNYVHHVQDVKLFSWSAKQDADLRVTKINKQGNKTQITASYKGEEATVTIPFGDGASVENAMHCWCVALLLGLSQAEIAEGMMSLQSVSMRLELRHGLNDCTVINDAYNSDLTSLQLALGYLDQQKQHLMHTVIMSDMLQMGKADIDLYEEVAAQISRRGIQRFIGIGPALYKNKAAFRKYKKLRSIFFRSTEDFLKNFHQLTFNKEAILLKGARVFAFEKIGLLLEQQVHQTVMSINLAALKQNLDVFRAELSPGVKTMAMVKAFAYGSGSYEIASLLQHAGIDYLTVAYTDEGISLRKSGITLPIMVMSPDASSFDRMIAWNLEPEIFNFRSLGMFVQIAQTLQVKNYPVHIKLDTGMHRLGFEAHDMEQLITLLKDNPMLQVASIFSHLSASEDPKEDDFTALQAKRFDDMSSQLMRELPNSPLRHLCNSAAIVRHHSLHYDMVRLGLGLYGVDGSHSLEGKLQQISTLKTMIAQVRDVPAGDSVGYGHKAMADHDRRIAVICIGYADGYLRDLGNGNAYVLIHGQQARTIGSICMDMCMVDITNIPEAKEGDEVTVFGNDLPVTLLGQWANTISYEIMTSISQRVKRVYINEE</sequence>
<dbReference type="InterPro" id="IPR000821">
    <property type="entry name" value="Ala_racemase"/>
</dbReference>
<organism evidence="9 10">
    <name type="scientific">Flavipsychrobacter stenotrophus</name>
    <dbReference type="NCBI Taxonomy" id="2077091"/>
    <lineage>
        <taxon>Bacteria</taxon>
        <taxon>Pseudomonadati</taxon>
        <taxon>Bacteroidota</taxon>
        <taxon>Chitinophagia</taxon>
        <taxon>Chitinophagales</taxon>
        <taxon>Chitinophagaceae</taxon>
        <taxon>Flavipsychrobacter</taxon>
    </lineage>
</organism>
<dbReference type="OrthoDB" id="9801978at2"/>
<dbReference type="CDD" id="cd00430">
    <property type="entry name" value="PLPDE_III_AR"/>
    <property type="match status" value="1"/>
</dbReference>
<dbReference type="Gene3D" id="3.20.20.10">
    <property type="entry name" value="Alanine racemase"/>
    <property type="match status" value="1"/>
</dbReference>
<dbReference type="PRINTS" id="PR00992">
    <property type="entry name" value="ALARACEMASE"/>
</dbReference>
<dbReference type="InterPro" id="IPR036615">
    <property type="entry name" value="Mur_ligase_C_dom_sf"/>
</dbReference>
<dbReference type="SMART" id="SM01005">
    <property type="entry name" value="Ala_racemase_C"/>
    <property type="match status" value="1"/>
</dbReference>
<feature type="active site" description="Proton acceptor; specific for D-alanine" evidence="5">
    <location>
        <position position="496"/>
    </location>
</feature>
<keyword evidence="4 5" id="KW-0413">Isomerase</keyword>
<feature type="modified residue" description="N6-(pyridoxal phosphate)lysine" evidence="5 6">
    <location>
        <position position="496"/>
    </location>
</feature>
<protein>
    <recommendedName>
        <fullName evidence="5">Alanine racemase</fullName>
        <ecNumber evidence="5">5.1.1.1</ecNumber>
    </recommendedName>
</protein>
<evidence type="ECO:0000259" key="8">
    <source>
        <dbReference type="SMART" id="SM01005"/>
    </source>
</evidence>
<dbReference type="InterPro" id="IPR035911">
    <property type="entry name" value="MurE/MurF_N"/>
</dbReference>
<evidence type="ECO:0000256" key="2">
    <source>
        <dbReference type="ARBA" id="ARBA00001933"/>
    </source>
</evidence>
<dbReference type="Pfam" id="PF00842">
    <property type="entry name" value="Ala_racemase_C"/>
    <property type="match status" value="1"/>
</dbReference>
<keyword evidence="3 5" id="KW-0663">Pyridoxal phosphate</keyword>
<proteinExistence type="inferred from homology"/>
<comment type="catalytic activity">
    <reaction evidence="1 5">
        <text>L-alanine = D-alanine</text>
        <dbReference type="Rhea" id="RHEA:20249"/>
        <dbReference type="ChEBI" id="CHEBI:57416"/>
        <dbReference type="ChEBI" id="CHEBI:57972"/>
        <dbReference type="EC" id="5.1.1.1"/>
    </reaction>
</comment>
<dbReference type="SUPFAM" id="SSF53244">
    <property type="entry name" value="MurD-like peptide ligases, peptide-binding domain"/>
    <property type="match status" value="1"/>
</dbReference>
<dbReference type="NCBIfam" id="TIGR00492">
    <property type="entry name" value="alr"/>
    <property type="match status" value="1"/>
</dbReference>
<comment type="pathway">
    <text evidence="5">Amino-acid biosynthesis; D-alanine biosynthesis; D-alanine from L-alanine: step 1/1.</text>
</comment>
<dbReference type="Gene3D" id="3.90.190.20">
    <property type="entry name" value="Mur ligase, C-terminal domain"/>
    <property type="match status" value="1"/>
</dbReference>
<dbReference type="RefSeq" id="WP_105039031.1">
    <property type="nucleotide sequence ID" value="NZ_PPSL01000002.1"/>
</dbReference>
<dbReference type="GO" id="GO:0030632">
    <property type="term" value="P:D-alanine biosynthetic process"/>
    <property type="evidence" value="ECO:0007669"/>
    <property type="project" value="UniProtKB-UniRule"/>
</dbReference>
<comment type="cofactor">
    <cofactor evidence="2 5 6">
        <name>pyridoxal 5'-phosphate</name>
        <dbReference type="ChEBI" id="CHEBI:597326"/>
    </cofactor>
</comment>
<feature type="binding site" evidence="5 7">
    <location>
        <position position="594"/>
    </location>
    <ligand>
        <name>substrate</name>
    </ligand>
</feature>
<feature type="binding site" evidence="5 7">
    <location>
        <position position="771"/>
    </location>
    <ligand>
        <name>substrate</name>
    </ligand>
</feature>
<dbReference type="EMBL" id="PPSL01000002">
    <property type="protein sequence ID" value="PQJ12152.1"/>
    <property type="molecule type" value="Genomic_DNA"/>
</dbReference>
<comment type="caution">
    <text evidence="9">The sequence shown here is derived from an EMBL/GenBank/DDBJ whole genome shotgun (WGS) entry which is preliminary data.</text>
</comment>
<evidence type="ECO:0000256" key="1">
    <source>
        <dbReference type="ARBA" id="ARBA00000316"/>
    </source>
</evidence>
<dbReference type="UniPathway" id="UPA00042">
    <property type="reaction ID" value="UER00497"/>
</dbReference>
<dbReference type="InterPro" id="IPR001608">
    <property type="entry name" value="Ala_racemase_N"/>
</dbReference>
<dbReference type="GO" id="GO:0071555">
    <property type="term" value="P:cell wall organization"/>
    <property type="evidence" value="ECO:0007669"/>
    <property type="project" value="InterPro"/>
</dbReference>
<dbReference type="GO" id="GO:0030170">
    <property type="term" value="F:pyridoxal phosphate binding"/>
    <property type="evidence" value="ECO:0007669"/>
    <property type="project" value="UniProtKB-UniRule"/>
</dbReference>
<dbReference type="InterPro" id="IPR009006">
    <property type="entry name" value="Ala_racemase/Decarboxylase_C"/>
</dbReference>
<dbReference type="InterPro" id="IPR013221">
    <property type="entry name" value="Mur_ligase_cen"/>
</dbReference>
<dbReference type="GO" id="GO:0047480">
    <property type="term" value="F:UDP-N-acetylmuramoyl-tripeptide-D-alanyl-D-alanine ligase activity"/>
    <property type="evidence" value="ECO:0007669"/>
    <property type="project" value="InterPro"/>
</dbReference>
<dbReference type="PANTHER" id="PTHR30511:SF0">
    <property type="entry name" value="ALANINE RACEMASE, CATABOLIC-RELATED"/>
    <property type="match status" value="1"/>
</dbReference>
<dbReference type="SUPFAM" id="SSF53623">
    <property type="entry name" value="MurD-like peptide ligases, catalytic domain"/>
    <property type="match status" value="1"/>
</dbReference>
<evidence type="ECO:0000256" key="7">
    <source>
        <dbReference type="PIRSR" id="PIRSR600821-52"/>
    </source>
</evidence>
<feature type="active site" description="Proton acceptor; specific for L-alanine" evidence="5">
    <location>
        <position position="722"/>
    </location>
</feature>
<accession>A0A2S7SZ01</accession>
<gene>
    <name evidence="9" type="ORF">CJD36_006440</name>
</gene>
<dbReference type="SUPFAM" id="SSF51419">
    <property type="entry name" value="PLP-binding barrel"/>
    <property type="match status" value="1"/>
</dbReference>
<dbReference type="Proteomes" id="UP000239872">
    <property type="component" value="Unassembled WGS sequence"/>
</dbReference>
<evidence type="ECO:0000256" key="3">
    <source>
        <dbReference type="ARBA" id="ARBA00022898"/>
    </source>
</evidence>
<dbReference type="SUPFAM" id="SSF50621">
    <property type="entry name" value="Alanine racemase C-terminal domain-like"/>
    <property type="match status" value="1"/>
</dbReference>
<dbReference type="NCBIfam" id="TIGR01143">
    <property type="entry name" value="murF"/>
    <property type="match status" value="1"/>
</dbReference>
<comment type="function">
    <text evidence="5">Catalyzes the interconversion of L-alanine and D-alanine. May also act on other amino acids.</text>
</comment>
<dbReference type="PANTHER" id="PTHR30511">
    <property type="entry name" value="ALANINE RACEMASE"/>
    <property type="match status" value="1"/>
</dbReference>
<dbReference type="GO" id="GO:0005524">
    <property type="term" value="F:ATP binding"/>
    <property type="evidence" value="ECO:0007669"/>
    <property type="project" value="InterPro"/>
</dbReference>
<name>A0A2S7SZ01_9BACT</name>
<evidence type="ECO:0000256" key="6">
    <source>
        <dbReference type="PIRSR" id="PIRSR600821-50"/>
    </source>
</evidence>
<evidence type="ECO:0000256" key="4">
    <source>
        <dbReference type="ARBA" id="ARBA00023235"/>
    </source>
</evidence>
<dbReference type="Gene3D" id="3.40.1190.10">
    <property type="entry name" value="Mur-like, catalytic domain"/>
    <property type="match status" value="1"/>
</dbReference>
<dbReference type="Pfam" id="PF01168">
    <property type="entry name" value="Ala_racemase_N"/>
    <property type="match status" value="1"/>
</dbReference>
<dbReference type="Gene3D" id="3.40.1390.10">
    <property type="entry name" value="MurE/MurF, N-terminal domain"/>
    <property type="match status" value="1"/>
</dbReference>
<dbReference type="AlphaFoldDB" id="A0A2S7SZ01"/>
<evidence type="ECO:0000256" key="5">
    <source>
        <dbReference type="HAMAP-Rule" id="MF_01201"/>
    </source>
</evidence>
<dbReference type="InterPro" id="IPR011079">
    <property type="entry name" value="Ala_racemase_C"/>
</dbReference>
<dbReference type="InterPro" id="IPR005863">
    <property type="entry name" value="UDP-N-AcMur_synth"/>
</dbReference>
<feature type="domain" description="Alanine racemase C-terminal" evidence="8">
    <location>
        <begin position="701"/>
        <end position="826"/>
    </location>
</feature>
<comment type="similarity">
    <text evidence="5">Belongs to the alanine racemase family.</text>
</comment>
<dbReference type="Pfam" id="PF08245">
    <property type="entry name" value="Mur_ligase_M"/>
    <property type="match status" value="1"/>
</dbReference>
<dbReference type="Gene3D" id="2.40.37.10">
    <property type="entry name" value="Lyase, Ornithine Decarboxylase, Chain A, domain 1"/>
    <property type="match status" value="1"/>
</dbReference>